<keyword evidence="5 13" id="KW-0349">Heme</keyword>
<dbReference type="InterPro" id="IPR036396">
    <property type="entry name" value="Cyt_P450_sf"/>
</dbReference>
<dbReference type="PANTHER" id="PTHR24292:SF45">
    <property type="entry name" value="CYTOCHROME P450 6G1-RELATED"/>
    <property type="match status" value="1"/>
</dbReference>
<comment type="similarity">
    <text evidence="4 14">Belongs to the cytochrome P450 family.</text>
</comment>
<evidence type="ECO:0000256" key="8">
    <source>
        <dbReference type="ARBA" id="ARBA00022848"/>
    </source>
</evidence>
<keyword evidence="15" id="KW-1133">Transmembrane helix</keyword>
<dbReference type="InterPro" id="IPR001128">
    <property type="entry name" value="Cyt_P450"/>
</dbReference>
<comment type="subcellular location">
    <subcellularLocation>
        <location evidence="3">Endoplasmic reticulum membrane</location>
        <topology evidence="3">Peripheral membrane protein</topology>
    </subcellularLocation>
    <subcellularLocation>
        <location evidence="2">Microsome membrane</location>
        <topology evidence="2">Peripheral membrane protein</topology>
    </subcellularLocation>
</comment>
<dbReference type="EMBL" id="OU898283">
    <property type="protein sequence ID" value="CAG9838967.1"/>
    <property type="molecule type" value="Genomic_DNA"/>
</dbReference>
<evidence type="ECO:0000256" key="1">
    <source>
        <dbReference type="ARBA" id="ARBA00001971"/>
    </source>
</evidence>
<evidence type="ECO:0000256" key="12">
    <source>
        <dbReference type="ARBA" id="ARBA00023136"/>
    </source>
</evidence>
<keyword evidence="11 14" id="KW-0503">Monooxygenase</keyword>
<evidence type="ECO:0008006" key="18">
    <source>
        <dbReference type="Google" id="ProtNLM"/>
    </source>
</evidence>
<evidence type="ECO:0000256" key="6">
    <source>
        <dbReference type="ARBA" id="ARBA00022723"/>
    </source>
</evidence>
<keyword evidence="6 13" id="KW-0479">Metal-binding</keyword>
<evidence type="ECO:0000313" key="16">
    <source>
        <dbReference type="EMBL" id="CAG9838967.1"/>
    </source>
</evidence>
<dbReference type="InterPro" id="IPR002401">
    <property type="entry name" value="Cyt_P450_E_grp-I"/>
</dbReference>
<dbReference type="PRINTS" id="PR00385">
    <property type="entry name" value="P450"/>
</dbReference>
<dbReference type="GO" id="GO:0005789">
    <property type="term" value="C:endoplasmic reticulum membrane"/>
    <property type="evidence" value="ECO:0007669"/>
    <property type="project" value="UniProtKB-SubCell"/>
</dbReference>
<feature type="transmembrane region" description="Helical" evidence="15">
    <location>
        <begin position="6"/>
        <end position="27"/>
    </location>
</feature>
<keyword evidence="9 14" id="KW-0560">Oxidoreductase</keyword>
<evidence type="ECO:0000256" key="2">
    <source>
        <dbReference type="ARBA" id="ARBA00004174"/>
    </source>
</evidence>
<dbReference type="PANTHER" id="PTHR24292">
    <property type="entry name" value="CYTOCHROME P450"/>
    <property type="match status" value="1"/>
</dbReference>
<dbReference type="PRINTS" id="PR00463">
    <property type="entry name" value="EP450I"/>
</dbReference>
<keyword evidence="12 15" id="KW-0472">Membrane</keyword>
<dbReference type="CDD" id="cd11056">
    <property type="entry name" value="CYP6-like"/>
    <property type="match status" value="1"/>
</dbReference>
<evidence type="ECO:0000256" key="9">
    <source>
        <dbReference type="ARBA" id="ARBA00023002"/>
    </source>
</evidence>
<gene>
    <name evidence="16" type="ORF">DIABBA_LOCUS11777</name>
</gene>
<evidence type="ECO:0000313" key="17">
    <source>
        <dbReference type="Proteomes" id="UP001153709"/>
    </source>
</evidence>
<evidence type="ECO:0000256" key="10">
    <source>
        <dbReference type="ARBA" id="ARBA00023004"/>
    </source>
</evidence>
<dbReference type="Gene3D" id="1.10.630.10">
    <property type="entry name" value="Cytochrome P450"/>
    <property type="match status" value="1"/>
</dbReference>
<evidence type="ECO:0000256" key="5">
    <source>
        <dbReference type="ARBA" id="ARBA00022617"/>
    </source>
</evidence>
<dbReference type="InterPro" id="IPR017972">
    <property type="entry name" value="Cyt_P450_CS"/>
</dbReference>
<keyword evidence="8" id="KW-0492">Microsome</keyword>
<dbReference type="GO" id="GO:0004497">
    <property type="term" value="F:monooxygenase activity"/>
    <property type="evidence" value="ECO:0007669"/>
    <property type="project" value="UniProtKB-KW"/>
</dbReference>
<evidence type="ECO:0000256" key="4">
    <source>
        <dbReference type="ARBA" id="ARBA00010617"/>
    </source>
</evidence>
<dbReference type="InterPro" id="IPR050476">
    <property type="entry name" value="Insect_CytP450_Detox"/>
</dbReference>
<keyword evidence="17" id="KW-1185">Reference proteome</keyword>
<protein>
    <recommendedName>
        <fullName evidence="18">Cytochrome P450</fullName>
    </recommendedName>
</protein>
<feature type="binding site" description="axial binding residue" evidence="13">
    <location>
        <position position="440"/>
    </location>
    <ligand>
        <name>heme</name>
        <dbReference type="ChEBI" id="CHEBI:30413"/>
    </ligand>
    <ligandPart>
        <name>Fe</name>
        <dbReference type="ChEBI" id="CHEBI:18248"/>
    </ligandPart>
</feature>
<dbReference type="AlphaFoldDB" id="A0A9N9XGZ3"/>
<dbReference type="GO" id="GO:0016705">
    <property type="term" value="F:oxidoreductase activity, acting on paired donors, with incorporation or reduction of molecular oxygen"/>
    <property type="evidence" value="ECO:0007669"/>
    <property type="project" value="InterPro"/>
</dbReference>
<sequence length="496" mass="57752">MWFPSSAWIINFIVVCIGILFFGYKYFTRKFDYWKVRGVRGPKPVPFFGSLYEVATLKITLSDLIKKLYNENDGDYFGIFVFDKPVLVIKSPKLIKDILIKNYDIFADRSVYAGNHHEYISKFVFFQKDPYWKHTRKKLSSLFTVSMTKTFFNELESISQRFVEYLKSTSSTVDAKFVASHFTTEMMARCFYATDPRCFDSSISLYRQNVHRIFEFSLRNAFVQSSYFLRQSMAKFLRLEFIQQDVIQYFRETFISAMRSRTGYSGKPLNMVDMVNDLQNNRSEAEFERELYISNSVLLLLAGQETTSSVIAYALYELALHPDIQNKLRNEVKDNYEMYNGFTYEGIQKNKYLEMVINETMRKYAVLPVLDRIAAADYKIEGKDLVIEKGMTVFIPLFAIMRDANYFENPEKFDPERFVSNNFNTNGLTFFPFGEGQKTCIGKRLGLLAVSLCLSNILMEFNVHRCSATPNPVEFEPKSLVLQSKCGLPLNFTPLL</sequence>
<evidence type="ECO:0000256" key="14">
    <source>
        <dbReference type="RuleBase" id="RU000461"/>
    </source>
</evidence>
<evidence type="ECO:0000256" key="3">
    <source>
        <dbReference type="ARBA" id="ARBA00004406"/>
    </source>
</evidence>
<dbReference type="GO" id="GO:0005506">
    <property type="term" value="F:iron ion binding"/>
    <property type="evidence" value="ECO:0007669"/>
    <property type="project" value="InterPro"/>
</dbReference>
<dbReference type="Proteomes" id="UP001153709">
    <property type="component" value="Chromosome 8"/>
</dbReference>
<dbReference type="PROSITE" id="PS00086">
    <property type="entry name" value="CYTOCHROME_P450"/>
    <property type="match status" value="1"/>
</dbReference>
<name>A0A9N9XGZ3_DIABA</name>
<dbReference type="GO" id="GO:0020037">
    <property type="term" value="F:heme binding"/>
    <property type="evidence" value="ECO:0007669"/>
    <property type="project" value="InterPro"/>
</dbReference>
<evidence type="ECO:0000256" key="7">
    <source>
        <dbReference type="ARBA" id="ARBA00022824"/>
    </source>
</evidence>
<accession>A0A9N9XGZ3</accession>
<dbReference type="SUPFAM" id="SSF48264">
    <property type="entry name" value="Cytochrome P450"/>
    <property type="match status" value="1"/>
</dbReference>
<proteinExistence type="inferred from homology"/>
<dbReference type="FunFam" id="1.10.630.10:FF:000182">
    <property type="entry name" value="Cytochrome P450 3A4"/>
    <property type="match status" value="1"/>
</dbReference>
<comment type="cofactor">
    <cofactor evidence="1 13">
        <name>heme</name>
        <dbReference type="ChEBI" id="CHEBI:30413"/>
    </cofactor>
</comment>
<dbReference type="Pfam" id="PF00067">
    <property type="entry name" value="p450"/>
    <property type="match status" value="1"/>
</dbReference>
<reference evidence="16" key="1">
    <citation type="submission" date="2022-01" db="EMBL/GenBank/DDBJ databases">
        <authorList>
            <person name="King R."/>
        </authorList>
    </citation>
    <scope>NUCLEOTIDE SEQUENCE</scope>
</reference>
<dbReference type="OrthoDB" id="2789670at2759"/>
<organism evidence="16 17">
    <name type="scientific">Diabrotica balteata</name>
    <name type="common">Banded cucumber beetle</name>
    <dbReference type="NCBI Taxonomy" id="107213"/>
    <lineage>
        <taxon>Eukaryota</taxon>
        <taxon>Metazoa</taxon>
        <taxon>Ecdysozoa</taxon>
        <taxon>Arthropoda</taxon>
        <taxon>Hexapoda</taxon>
        <taxon>Insecta</taxon>
        <taxon>Pterygota</taxon>
        <taxon>Neoptera</taxon>
        <taxon>Endopterygota</taxon>
        <taxon>Coleoptera</taxon>
        <taxon>Polyphaga</taxon>
        <taxon>Cucujiformia</taxon>
        <taxon>Chrysomeloidea</taxon>
        <taxon>Chrysomelidae</taxon>
        <taxon>Galerucinae</taxon>
        <taxon>Diabroticina</taxon>
        <taxon>Diabroticites</taxon>
        <taxon>Diabrotica</taxon>
    </lineage>
</organism>
<evidence type="ECO:0000256" key="11">
    <source>
        <dbReference type="ARBA" id="ARBA00023033"/>
    </source>
</evidence>
<keyword evidence="10 13" id="KW-0408">Iron</keyword>
<keyword evidence="7" id="KW-0256">Endoplasmic reticulum</keyword>
<keyword evidence="15" id="KW-0812">Transmembrane</keyword>
<evidence type="ECO:0000256" key="13">
    <source>
        <dbReference type="PIRSR" id="PIRSR602401-1"/>
    </source>
</evidence>
<evidence type="ECO:0000256" key="15">
    <source>
        <dbReference type="SAM" id="Phobius"/>
    </source>
</evidence>